<dbReference type="Gene3D" id="1.10.510.10">
    <property type="entry name" value="Transferase(Phosphotransferase) domain 1"/>
    <property type="match status" value="1"/>
</dbReference>
<evidence type="ECO:0000313" key="13">
    <source>
        <dbReference type="EMBL" id="GAA0853342.1"/>
    </source>
</evidence>
<evidence type="ECO:0000256" key="4">
    <source>
        <dbReference type="ARBA" id="ARBA00022741"/>
    </source>
</evidence>
<keyword evidence="9" id="KW-0802">TPR repeat</keyword>
<evidence type="ECO:0000256" key="10">
    <source>
        <dbReference type="SAM" id="Coils"/>
    </source>
</evidence>
<evidence type="ECO:0000259" key="12">
    <source>
        <dbReference type="PROSITE" id="PS50011"/>
    </source>
</evidence>
<evidence type="ECO:0000256" key="3">
    <source>
        <dbReference type="ARBA" id="ARBA00022679"/>
    </source>
</evidence>
<dbReference type="Pfam" id="PF13424">
    <property type="entry name" value="TPR_12"/>
    <property type="match status" value="1"/>
</dbReference>
<name>A0ABN1LD83_9ALTE</name>
<dbReference type="InterPro" id="IPR019734">
    <property type="entry name" value="TPR_rpt"/>
</dbReference>
<dbReference type="EMBL" id="BAAAFD010000001">
    <property type="protein sequence ID" value="GAA0853342.1"/>
    <property type="molecule type" value="Genomic_DNA"/>
</dbReference>
<dbReference type="EC" id="2.7.11.1" evidence="1"/>
<comment type="catalytic activity">
    <reaction evidence="8">
        <text>L-seryl-[protein] + ATP = O-phospho-L-seryl-[protein] + ADP + H(+)</text>
        <dbReference type="Rhea" id="RHEA:17989"/>
        <dbReference type="Rhea" id="RHEA-COMP:9863"/>
        <dbReference type="Rhea" id="RHEA-COMP:11604"/>
        <dbReference type="ChEBI" id="CHEBI:15378"/>
        <dbReference type="ChEBI" id="CHEBI:29999"/>
        <dbReference type="ChEBI" id="CHEBI:30616"/>
        <dbReference type="ChEBI" id="CHEBI:83421"/>
        <dbReference type="ChEBI" id="CHEBI:456216"/>
        <dbReference type="EC" id="2.7.11.1"/>
    </reaction>
</comment>
<comment type="catalytic activity">
    <reaction evidence="7">
        <text>L-threonyl-[protein] + ATP = O-phospho-L-threonyl-[protein] + ADP + H(+)</text>
        <dbReference type="Rhea" id="RHEA:46608"/>
        <dbReference type="Rhea" id="RHEA-COMP:11060"/>
        <dbReference type="Rhea" id="RHEA-COMP:11605"/>
        <dbReference type="ChEBI" id="CHEBI:15378"/>
        <dbReference type="ChEBI" id="CHEBI:30013"/>
        <dbReference type="ChEBI" id="CHEBI:30616"/>
        <dbReference type="ChEBI" id="CHEBI:61977"/>
        <dbReference type="ChEBI" id="CHEBI:456216"/>
        <dbReference type="EC" id="2.7.11.1"/>
    </reaction>
</comment>
<dbReference type="CDD" id="cd14014">
    <property type="entry name" value="STKc_PknB_like"/>
    <property type="match status" value="1"/>
</dbReference>
<gene>
    <name evidence="13" type="ORF">GCM10009114_05890</name>
</gene>
<keyword evidence="4" id="KW-0547">Nucleotide-binding</keyword>
<dbReference type="Gene3D" id="1.25.40.10">
    <property type="entry name" value="Tetratricopeptide repeat domain"/>
    <property type="match status" value="3"/>
</dbReference>
<dbReference type="SMART" id="SM00028">
    <property type="entry name" value="TPR"/>
    <property type="match status" value="6"/>
</dbReference>
<evidence type="ECO:0000256" key="2">
    <source>
        <dbReference type="ARBA" id="ARBA00022527"/>
    </source>
</evidence>
<keyword evidence="11" id="KW-1133">Transmembrane helix</keyword>
<keyword evidence="10" id="KW-0175">Coiled coil</keyword>
<protein>
    <recommendedName>
        <fullName evidence="1">non-specific serine/threonine protein kinase</fullName>
        <ecNumber evidence="1">2.7.11.1</ecNumber>
    </recommendedName>
</protein>
<evidence type="ECO:0000256" key="1">
    <source>
        <dbReference type="ARBA" id="ARBA00012513"/>
    </source>
</evidence>
<dbReference type="PANTHER" id="PTHR43895:SF32">
    <property type="entry name" value="SERINE_THREONINE-PROTEIN KINASE CHK1"/>
    <property type="match status" value="1"/>
</dbReference>
<keyword evidence="11" id="KW-0812">Transmembrane</keyword>
<evidence type="ECO:0000256" key="7">
    <source>
        <dbReference type="ARBA" id="ARBA00047899"/>
    </source>
</evidence>
<organism evidence="13 14">
    <name type="scientific">Aliiglaciecola litoralis</name>
    <dbReference type="NCBI Taxonomy" id="582857"/>
    <lineage>
        <taxon>Bacteria</taxon>
        <taxon>Pseudomonadati</taxon>
        <taxon>Pseudomonadota</taxon>
        <taxon>Gammaproteobacteria</taxon>
        <taxon>Alteromonadales</taxon>
        <taxon>Alteromonadaceae</taxon>
        <taxon>Aliiglaciecola</taxon>
    </lineage>
</organism>
<dbReference type="PROSITE" id="PS50011">
    <property type="entry name" value="PROTEIN_KINASE_DOM"/>
    <property type="match status" value="1"/>
</dbReference>
<comment type="caution">
    <text evidence="13">The sequence shown here is derived from an EMBL/GenBank/DDBJ whole genome shotgun (WGS) entry which is preliminary data.</text>
</comment>
<dbReference type="PROSITE" id="PS00108">
    <property type="entry name" value="PROTEIN_KINASE_ST"/>
    <property type="match status" value="1"/>
</dbReference>
<proteinExistence type="predicted"/>
<dbReference type="SMART" id="SM00220">
    <property type="entry name" value="S_TKc"/>
    <property type="match status" value="1"/>
</dbReference>
<feature type="repeat" description="TPR" evidence="9">
    <location>
        <begin position="707"/>
        <end position="740"/>
    </location>
</feature>
<feature type="transmembrane region" description="Helical" evidence="11">
    <location>
        <begin position="277"/>
        <end position="294"/>
    </location>
</feature>
<evidence type="ECO:0000256" key="8">
    <source>
        <dbReference type="ARBA" id="ARBA00048679"/>
    </source>
</evidence>
<keyword evidence="2" id="KW-0723">Serine/threonine-protein kinase</keyword>
<keyword evidence="3" id="KW-0808">Transferase</keyword>
<accession>A0ABN1LD83</accession>
<keyword evidence="5" id="KW-0418">Kinase</keyword>
<dbReference type="Proteomes" id="UP001500359">
    <property type="component" value="Unassembled WGS sequence"/>
</dbReference>
<dbReference type="Pfam" id="PF00069">
    <property type="entry name" value="Pkinase"/>
    <property type="match status" value="1"/>
</dbReference>
<evidence type="ECO:0000256" key="9">
    <source>
        <dbReference type="PROSITE-ProRule" id="PRU00339"/>
    </source>
</evidence>
<keyword evidence="11" id="KW-0472">Membrane</keyword>
<dbReference type="PANTHER" id="PTHR43895">
    <property type="entry name" value="CALCIUM/CALMODULIN-DEPENDENT PROTEIN KINASE KINASE-RELATED"/>
    <property type="match status" value="1"/>
</dbReference>
<keyword evidence="6" id="KW-0067">ATP-binding</keyword>
<reference evidence="13 14" key="1">
    <citation type="journal article" date="2019" name="Int. J. Syst. Evol. Microbiol.">
        <title>The Global Catalogue of Microorganisms (GCM) 10K type strain sequencing project: providing services to taxonomists for standard genome sequencing and annotation.</title>
        <authorList>
            <consortium name="The Broad Institute Genomics Platform"/>
            <consortium name="The Broad Institute Genome Sequencing Center for Infectious Disease"/>
            <person name="Wu L."/>
            <person name="Ma J."/>
        </authorList>
    </citation>
    <scope>NUCLEOTIDE SEQUENCE [LARGE SCALE GENOMIC DNA]</scope>
    <source>
        <strain evidence="13 14">JCM 15896</strain>
    </source>
</reference>
<evidence type="ECO:0000256" key="6">
    <source>
        <dbReference type="ARBA" id="ARBA00022840"/>
    </source>
</evidence>
<dbReference type="SUPFAM" id="SSF56112">
    <property type="entry name" value="Protein kinase-like (PK-like)"/>
    <property type="match status" value="1"/>
</dbReference>
<feature type="repeat" description="TPR" evidence="9">
    <location>
        <begin position="552"/>
        <end position="585"/>
    </location>
</feature>
<sequence>MSDHIQNPSNGINLATQPLRSASQLAKDTILVQRFSIIEPLGSGAQGNVYHAYDQLLETDVAIKVVETSLEDPSQLDVIRNEVLIARQLQHQNIIRIHDVFEDQGLVFFTMELIAGVALIKRLEKPISRDEFERWTQQLFSALSACEAALIKHGDIKPDNILIDENNNLRLIDFGIGQHHSDTLQTSGHQDFSAPEVIYSGQSSVQSELFSAGKIIQLMLANVDINKISITARWWQAKHSKFATLLSHPNQRKRPSLAQANDFYHAQHNRATSRYKLGLLGVGVALCILVVVLWKQMGSSTTETLPTGTIQLAILHDPNAPLLTGLAELLEMPLLTNQKLALVAGNRLQETTNNLALNPISVAQDRVNLATMFSLDAMIILTIDRIQADDFLIRASIASMPANISIGELTRSINANTLESDLADFATALFDKLEIQLSQQFDQSEADALLPSLSLLTSNAGSKDQSAQATEHTSLAKLAPKYAGAWYQAAMQAWQQGDIQTAQENLQTLFELQSHSSYWLLSGRLLQAEMNDDVELALQAIEKLNEGYPQRPDLLAKRAEIYEWANEMQLALADYQQASELSPNNADILFKLARLKILSGETQSAIDNELTRALLIYRKSKDAAGEVLVLNAFGVAHLRLAEYETAEKYLKDALALLDPKEHPLERAKSLANLANVDSLNGKHLEAKEALEEASQILEGVGDKGRQAHVLDTLGFIHEEQGLYSQALNYYKRGLDILSVDGGSREQAQSMSNVAYMHFLIGDYSLADIYWQQAKALFSKNNEQLHLQRTKQNIAQLSLAKGDHLTASRTLTQVSAQLDSTQKQEQMINKLLFSYLNFAEGALKSALSNMAEAERLARDTEDARALTEVYLWHGEVCLKIFDLDCLQTQIDKAQNSASKAMIEQQALLNWLTFSYNAEMSELGSDEPIDFVEKIKTANIPVLTEMKILLDIQERLQLPLNSQTMQRLEQIIKPIYYQQHMNLLFLKSSQPEAKKALREQLNLHPKYWRNHIYYRIYDDAKAQQKQQSLSQEWMMQLNEEQAKLYRERYFDHQ</sequence>
<dbReference type="InterPro" id="IPR008271">
    <property type="entry name" value="Ser/Thr_kinase_AS"/>
</dbReference>
<keyword evidence="14" id="KW-1185">Reference proteome</keyword>
<dbReference type="InterPro" id="IPR011009">
    <property type="entry name" value="Kinase-like_dom_sf"/>
</dbReference>
<dbReference type="InterPro" id="IPR000719">
    <property type="entry name" value="Prot_kinase_dom"/>
</dbReference>
<dbReference type="PROSITE" id="PS50005">
    <property type="entry name" value="TPR"/>
    <property type="match status" value="2"/>
</dbReference>
<dbReference type="SUPFAM" id="SSF48452">
    <property type="entry name" value="TPR-like"/>
    <property type="match status" value="2"/>
</dbReference>
<evidence type="ECO:0000256" key="5">
    <source>
        <dbReference type="ARBA" id="ARBA00022777"/>
    </source>
</evidence>
<feature type="coiled-coil region" evidence="10">
    <location>
        <begin position="835"/>
        <end position="902"/>
    </location>
</feature>
<dbReference type="RefSeq" id="WP_343856330.1">
    <property type="nucleotide sequence ID" value="NZ_BAAAFD010000001.1"/>
</dbReference>
<dbReference type="InterPro" id="IPR011990">
    <property type="entry name" value="TPR-like_helical_dom_sf"/>
</dbReference>
<evidence type="ECO:0000256" key="11">
    <source>
        <dbReference type="SAM" id="Phobius"/>
    </source>
</evidence>
<feature type="domain" description="Protein kinase" evidence="12">
    <location>
        <begin position="35"/>
        <end position="264"/>
    </location>
</feature>
<evidence type="ECO:0000313" key="14">
    <source>
        <dbReference type="Proteomes" id="UP001500359"/>
    </source>
</evidence>